<dbReference type="AlphaFoldDB" id="A0A382DW02"/>
<gene>
    <name evidence="2" type="ORF">METZ01_LOCUS195299</name>
</gene>
<dbReference type="EMBL" id="UINC01041326">
    <property type="protein sequence ID" value="SVB42445.1"/>
    <property type="molecule type" value="Genomic_DNA"/>
</dbReference>
<evidence type="ECO:0000259" key="1">
    <source>
        <dbReference type="Pfam" id="PF01370"/>
    </source>
</evidence>
<dbReference type="Pfam" id="PF01370">
    <property type="entry name" value="Epimerase"/>
    <property type="match status" value="1"/>
</dbReference>
<accession>A0A382DW02</accession>
<dbReference type="Gene3D" id="3.40.50.720">
    <property type="entry name" value="NAD(P)-binding Rossmann-like Domain"/>
    <property type="match status" value="1"/>
</dbReference>
<organism evidence="2">
    <name type="scientific">marine metagenome</name>
    <dbReference type="NCBI Taxonomy" id="408172"/>
    <lineage>
        <taxon>unclassified sequences</taxon>
        <taxon>metagenomes</taxon>
        <taxon>ecological metagenomes</taxon>
    </lineage>
</organism>
<evidence type="ECO:0000313" key="2">
    <source>
        <dbReference type="EMBL" id="SVB42445.1"/>
    </source>
</evidence>
<dbReference type="SUPFAM" id="SSF51735">
    <property type="entry name" value="NAD(P)-binding Rossmann-fold domains"/>
    <property type="match status" value="1"/>
</dbReference>
<reference evidence="2" key="1">
    <citation type="submission" date="2018-05" db="EMBL/GenBank/DDBJ databases">
        <authorList>
            <person name="Lanie J.A."/>
            <person name="Ng W.-L."/>
            <person name="Kazmierczak K.M."/>
            <person name="Andrzejewski T.M."/>
            <person name="Davidsen T.M."/>
            <person name="Wayne K.J."/>
            <person name="Tettelin H."/>
            <person name="Glass J.I."/>
            <person name="Rusch D."/>
            <person name="Podicherti R."/>
            <person name="Tsui H.-C.T."/>
            <person name="Winkler M.E."/>
        </authorList>
    </citation>
    <scope>NUCLEOTIDE SEQUENCE</scope>
</reference>
<protein>
    <recommendedName>
        <fullName evidence="1">NAD-dependent epimerase/dehydratase domain-containing protein</fullName>
    </recommendedName>
</protein>
<proteinExistence type="predicted"/>
<name>A0A382DW02_9ZZZZ</name>
<feature type="domain" description="NAD-dependent epimerase/dehydratase" evidence="1">
    <location>
        <begin position="2"/>
        <end position="146"/>
    </location>
</feature>
<sequence length="202" mass="23224">MIFVVGGKGLTGSAIVKYLEAKNKDYEIIQKENKENFFGKECDMLIFANGNALKYKANEDPLFDFYASVASVAEYIHKIKFKKFIHLSTVDVYDDKTSIMKTKEDVNIDTIKLNTYAYHKYCAEECVKQYCDNYLIFRLSGLVGDGLKKNAAYDFAHKDKKIMLSPETTHNYINTRFIAETIFHIIDLEIENQTFNLASKNA</sequence>
<feature type="non-terminal residue" evidence="2">
    <location>
        <position position="202"/>
    </location>
</feature>
<dbReference type="InterPro" id="IPR001509">
    <property type="entry name" value="Epimerase_deHydtase"/>
</dbReference>
<dbReference type="InterPro" id="IPR036291">
    <property type="entry name" value="NAD(P)-bd_dom_sf"/>
</dbReference>